<dbReference type="RefSeq" id="WP_243329086.1">
    <property type="nucleotide sequence ID" value="NZ_AP027081.1"/>
</dbReference>
<dbReference type="EMBL" id="AP027081">
    <property type="protein sequence ID" value="BDU78419.1"/>
    <property type="molecule type" value="Genomic_DNA"/>
</dbReference>
<gene>
    <name evidence="2" type="ORF">METESE_33770</name>
</gene>
<feature type="signal peptide" evidence="1">
    <location>
        <begin position="1"/>
        <end position="18"/>
    </location>
</feature>
<keyword evidence="1" id="KW-0732">Signal</keyword>
<evidence type="ECO:0000313" key="3">
    <source>
        <dbReference type="Proteomes" id="UP001228113"/>
    </source>
</evidence>
<accession>A0AA48GY44</accession>
<sequence>MKIPLLLPAALLCLQAHAERPARVPYAESADLVLGALEEGAALPPPPAASTDPAALAWLRAAAGPGRPRNPFRPGTDRWREAEAVRRLASAPDPARALADLPLTLDGSGLAVWRWGRAAGAAPALRRLWEDRILGAPVAGLLRGWALRHALCFALAEADRDRFTALREAWGEDAPGDFLGFQRAFALLGAPTPMFRLWSLPGLDYRETDLRGLGGEAFLITPFRGEAPAPGEGQWILPVEEGRLGGFPVSLPGQAMERARDLAARMAAAGREGWLLPGEEPLQAWGLVLFPVRIRLAPDGTVRSIRMGDAALDQAAPAP</sequence>
<proteinExistence type="predicted"/>
<evidence type="ECO:0000256" key="1">
    <source>
        <dbReference type="SAM" id="SignalP"/>
    </source>
</evidence>
<dbReference type="KEGG" id="msea:METESE_33770"/>
<dbReference type="Proteomes" id="UP001228113">
    <property type="component" value="Chromosome"/>
</dbReference>
<organism evidence="2 3">
    <name type="scientific">Mesoterricola sediminis</name>
    <dbReference type="NCBI Taxonomy" id="2927980"/>
    <lineage>
        <taxon>Bacteria</taxon>
        <taxon>Pseudomonadati</taxon>
        <taxon>Acidobacteriota</taxon>
        <taxon>Holophagae</taxon>
        <taxon>Holophagales</taxon>
        <taxon>Holophagaceae</taxon>
        <taxon>Mesoterricola</taxon>
    </lineage>
</organism>
<dbReference type="AlphaFoldDB" id="A0AA48GY44"/>
<evidence type="ECO:0000313" key="2">
    <source>
        <dbReference type="EMBL" id="BDU78419.1"/>
    </source>
</evidence>
<keyword evidence="3" id="KW-1185">Reference proteome</keyword>
<name>A0AA48GY44_9BACT</name>
<feature type="chain" id="PRO_5041270655" evidence="1">
    <location>
        <begin position="19"/>
        <end position="319"/>
    </location>
</feature>
<protein>
    <submittedName>
        <fullName evidence="2">Uncharacterized protein</fullName>
    </submittedName>
</protein>
<reference evidence="2" key="1">
    <citation type="journal article" date="2023" name="Int. J. Syst. Evol. Microbiol.">
        <title>Mesoterricola silvestris gen. nov., sp. nov., Mesoterricola sediminis sp. nov., Geothrix oryzae sp. nov., Geothrix edaphica sp. nov., Geothrix rubra sp. nov., and Geothrix limicola sp. nov., six novel members of Acidobacteriota isolated from soils.</title>
        <authorList>
            <person name="Itoh H."/>
            <person name="Sugisawa Y."/>
            <person name="Mise K."/>
            <person name="Xu Z."/>
            <person name="Kuniyasu M."/>
            <person name="Ushijima N."/>
            <person name="Kawano K."/>
            <person name="Kobayashi E."/>
            <person name="Shiratori Y."/>
            <person name="Masuda Y."/>
            <person name="Senoo K."/>
        </authorList>
    </citation>
    <scope>NUCLEOTIDE SEQUENCE</scope>
    <source>
        <strain evidence="2">W786</strain>
    </source>
</reference>